<dbReference type="GO" id="GO:0000160">
    <property type="term" value="P:phosphorelay signal transduction system"/>
    <property type="evidence" value="ECO:0007669"/>
    <property type="project" value="UniProtKB-KW"/>
</dbReference>
<comment type="caution">
    <text evidence="6">The sequence shown here is derived from an EMBL/GenBank/DDBJ whole genome shotgun (WGS) entry which is preliminary data.</text>
</comment>
<evidence type="ECO:0000259" key="5">
    <source>
        <dbReference type="PROSITE" id="PS50110"/>
    </source>
</evidence>
<feature type="domain" description="Response regulatory" evidence="5">
    <location>
        <begin position="17"/>
        <end position="132"/>
    </location>
</feature>
<dbReference type="InterPro" id="IPR001789">
    <property type="entry name" value="Sig_transdc_resp-reg_receiver"/>
</dbReference>
<dbReference type="InterPro" id="IPR045279">
    <property type="entry name" value="ARR-like"/>
</dbReference>
<protein>
    <recommendedName>
        <fullName evidence="5">Response regulatory domain-containing protein</fullName>
    </recommendedName>
</protein>
<feature type="non-terminal residue" evidence="6">
    <location>
        <position position="336"/>
    </location>
</feature>
<dbReference type="AlphaFoldDB" id="A0A6N2BZH0"/>
<keyword evidence="2" id="KW-0805">Transcription regulation</keyword>
<accession>A0A6N2BZH0</accession>
<evidence type="ECO:0000256" key="2">
    <source>
        <dbReference type="ARBA" id="ARBA00023015"/>
    </source>
</evidence>
<dbReference type="InterPro" id="IPR011006">
    <property type="entry name" value="CheY-like_superfamily"/>
</dbReference>
<dbReference type="GO" id="GO:0009736">
    <property type="term" value="P:cytokinin-activated signaling pathway"/>
    <property type="evidence" value="ECO:0007669"/>
    <property type="project" value="InterPro"/>
</dbReference>
<evidence type="ECO:0000256" key="1">
    <source>
        <dbReference type="ARBA" id="ARBA00023012"/>
    </source>
</evidence>
<dbReference type="PANTHER" id="PTHR43874">
    <property type="entry name" value="TWO-COMPONENT RESPONSE REGULATOR"/>
    <property type="match status" value="1"/>
</dbReference>
<dbReference type="Gene3D" id="1.10.10.60">
    <property type="entry name" value="Homeodomain-like"/>
    <property type="match status" value="1"/>
</dbReference>
<comment type="caution">
    <text evidence="4">Lacks conserved residue(s) required for the propagation of feature annotation.</text>
</comment>
<gene>
    <name evidence="6" type="ORF">EJD97_001498</name>
</gene>
<keyword evidence="1" id="KW-0902">Two-component regulatory system</keyword>
<dbReference type="SMART" id="SM00448">
    <property type="entry name" value="REC"/>
    <property type="match status" value="1"/>
</dbReference>
<reference evidence="6" key="1">
    <citation type="submission" date="2019-05" db="EMBL/GenBank/DDBJ databases">
        <title>The de novo reference genome and transcriptome assemblies of the wild tomato species Solanum chilense.</title>
        <authorList>
            <person name="Stam R."/>
            <person name="Nosenko T."/>
            <person name="Hoerger A.C."/>
            <person name="Stephan W."/>
            <person name="Seidel M.A."/>
            <person name="Kuhn J.M.M."/>
            <person name="Haberer G."/>
            <person name="Tellier A."/>
        </authorList>
    </citation>
    <scope>NUCLEOTIDE SEQUENCE</scope>
    <source>
        <tissue evidence="6">Mature leaves</tissue>
    </source>
</reference>
<dbReference type="Pfam" id="PF00072">
    <property type="entry name" value="Response_reg"/>
    <property type="match status" value="1"/>
</dbReference>
<dbReference type="PANTHER" id="PTHR43874:SF19">
    <property type="entry name" value="RESPONSE REGULATOR 23-RELATED"/>
    <property type="match status" value="1"/>
</dbReference>
<proteinExistence type="predicted"/>
<evidence type="ECO:0000256" key="4">
    <source>
        <dbReference type="PROSITE-ProRule" id="PRU00169"/>
    </source>
</evidence>
<dbReference type="Gene3D" id="3.40.50.2300">
    <property type="match status" value="1"/>
</dbReference>
<evidence type="ECO:0000313" key="6">
    <source>
        <dbReference type="EMBL" id="TMX00026.1"/>
    </source>
</evidence>
<name>A0A6N2BZH0_SOLCI</name>
<dbReference type="SUPFAM" id="SSF52172">
    <property type="entry name" value="CheY-like"/>
    <property type="match status" value="1"/>
</dbReference>
<dbReference type="EMBL" id="RXGB01001158">
    <property type="protein sequence ID" value="TMX00026.1"/>
    <property type="molecule type" value="Genomic_DNA"/>
</dbReference>
<organism evidence="6">
    <name type="scientific">Solanum chilense</name>
    <name type="common">Tomato</name>
    <name type="synonym">Lycopersicon chilense</name>
    <dbReference type="NCBI Taxonomy" id="4083"/>
    <lineage>
        <taxon>Eukaryota</taxon>
        <taxon>Viridiplantae</taxon>
        <taxon>Streptophyta</taxon>
        <taxon>Embryophyta</taxon>
        <taxon>Tracheophyta</taxon>
        <taxon>Spermatophyta</taxon>
        <taxon>Magnoliopsida</taxon>
        <taxon>eudicotyledons</taxon>
        <taxon>Gunneridae</taxon>
        <taxon>Pentapetalae</taxon>
        <taxon>asterids</taxon>
        <taxon>lamiids</taxon>
        <taxon>Solanales</taxon>
        <taxon>Solanaceae</taxon>
        <taxon>Solanoideae</taxon>
        <taxon>Solaneae</taxon>
        <taxon>Solanum</taxon>
        <taxon>Solanum subgen. Lycopersicon</taxon>
    </lineage>
</organism>
<keyword evidence="3" id="KW-0804">Transcription</keyword>
<evidence type="ECO:0000256" key="3">
    <source>
        <dbReference type="ARBA" id="ARBA00023163"/>
    </source>
</evidence>
<sequence length="336" mass="38492">MEVENECYDNEFLEKISILVVDDDTSSLLITYELLKKENFKVVTVKNANEALSTLQINENSFDLVIIAVRMPVMNGLQLQQQITNGFNIPVVLISDDKSECGIIQGFENGAVFLMVKPISQNDVHELWQYAIMQRKKKNRGKQGIVQENTNEEIVAENVTPPPKKTRLVWTEYLHNKFLEAITILGLKITAPIDTSRKLIPKSRIGNARKAIQLAATSTQQLMTENSNSVTAQNDELVAPFQRDPKDKMFADMLNYHLSREYREYRDRMNNFYSIMNSNMQITNAFNNVQSSTIMENNNIEEGTNLSFVDGNNQYQQAYFPWVDHTLDQASLSYIL</sequence>
<dbReference type="PROSITE" id="PS50110">
    <property type="entry name" value="RESPONSE_REGULATORY"/>
    <property type="match status" value="1"/>
</dbReference>